<evidence type="ECO:0000313" key="2">
    <source>
        <dbReference type="Proteomes" id="UP000018817"/>
    </source>
</evidence>
<dbReference type="AlphaFoldDB" id="W2RF38"/>
<evidence type="ECO:0000313" key="1">
    <source>
        <dbReference type="EMBL" id="ETN23841.1"/>
    </source>
</evidence>
<accession>W2RF38</accession>
<proteinExistence type="predicted"/>
<dbReference type="RefSeq" id="XP_008889978.1">
    <property type="nucleotide sequence ID" value="XM_008891730.1"/>
</dbReference>
<dbReference type="GeneID" id="20170721"/>
<protein>
    <submittedName>
        <fullName evidence="1">Uncharacterized protein</fullName>
    </submittedName>
</protein>
<dbReference type="VEuPathDB" id="FungiDB:PPTG_00347"/>
<sequence length="74" mass="8432">MASVVRKCKLCISQTRVSGVVIVNRVTTEVLVMRKMMHYLVKETRFSETIQHQMTPMSSFGAVTIQKLVFLKVS</sequence>
<reference evidence="2" key="1">
    <citation type="submission" date="2011-12" db="EMBL/GenBank/DDBJ databases">
        <authorList>
            <consortium name="The Broad Institute Genome Sequencing Platform"/>
            <person name="Russ C."/>
            <person name="Tyler B."/>
            <person name="Panabieres F."/>
            <person name="Shan W."/>
            <person name="Tripathy S."/>
            <person name="Grunwald N."/>
            <person name="Machado M."/>
            <person name="Young S.K."/>
            <person name="Zeng Q."/>
            <person name="Gargeya S."/>
            <person name="Fitzgerald M."/>
            <person name="Haas B."/>
            <person name="Abouelleil A."/>
            <person name="Alvarado L."/>
            <person name="Arachchi H.M."/>
            <person name="Berlin A."/>
            <person name="Chapman S.B."/>
            <person name="Gearin G."/>
            <person name="Goldberg J."/>
            <person name="Griggs A."/>
            <person name="Gujja S."/>
            <person name="Hansen M."/>
            <person name="Heiman D."/>
            <person name="Howarth C."/>
            <person name="Larimer J."/>
            <person name="Lui A."/>
            <person name="MacDonald P.J.P."/>
            <person name="McCowen C."/>
            <person name="Montmayeur A."/>
            <person name="Murphy C."/>
            <person name="Neiman D."/>
            <person name="Pearson M."/>
            <person name="Priest M."/>
            <person name="Roberts A."/>
            <person name="Saif S."/>
            <person name="Shea T."/>
            <person name="Sisk P."/>
            <person name="Stolte C."/>
            <person name="Sykes S."/>
            <person name="Wortman J."/>
            <person name="Nusbaum C."/>
            <person name="Birren B."/>
        </authorList>
    </citation>
    <scope>NUCLEOTIDE SEQUENCE [LARGE SCALE GENOMIC DNA]</scope>
    <source>
        <strain evidence="2">INRA-310</strain>
    </source>
</reference>
<dbReference type="EMBL" id="KI669561">
    <property type="protein sequence ID" value="ETN23841.1"/>
    <property type="molecule type" value="Genomic_DNA"/>
</dbReference>
<organism evidence="1 2">
    <name type="scientific">Phytophthora nicotianae (strain INRA-310)</name>
    <name type="common">Phytophthora parasitica</name>
    <dbReference type="NCBI Taxonomy" id="761204"/>
    <lineage>
        <taxon>Eukaryota</taxon>
        <taxon>Sar</taxon>
        <taxon>Stramenopiles</taxon>
        <taxon>Oomycota</taxon>
        <taxon>Peronosporomycetes</taxon>
        <taxon>Peronosporales</taxon>
        <taxon>Peronosporaceae</taxon>
        <taxon>Phytophthora</taxon>
    </lineage>
</organism>
<name>W2RF38_PHYN3</name>
<reference evidence="1 2" key="2">
    <citation type="submission" date="2013-11" db="EMBL/GenBank/DDBJ databases">
        <title>The Genome Sequence of Phytophthora parasitica INRA-310.</title>
        <authorList>
            <consortium name="The Broad Institute Genomics Platform"/>
            <person name="Russ C."/>
            <person name="Tyler B."/>
            <person name="Panabieres F."/>
            <person name="Shan W."/>
            <person name="Tripathy S."/>
            <person name="Grunwald N."/>
            <person name="Machado M."/>
            <person name="Johnson C.S."/>
            <person name="Arredondo F."/>
            <person name="Hong C."/>
            <person name="Coffey M."/>
            <person name="Young S.K."/>
            <person name="Zeng Q."/>
            <person name="Gargeya S."/>
            <person name="Fitzgerald M."/>
            <person name="Abouelleil A."/>
            <person name="Alvarado L."/>
            <person name="Chapman S.B."/>
            <person name="Gainer-Dewar J."/>
            <person name="Goldberg J."/>
            <person name="Griggs A."/>
            <person name="Gujja S."/>
            <person name="Hansen M."/>
            <person name="Howarth C."/>
            <person name="Imamovic A."/>
            <person name="Ireland A."/>
            <person name="Larimer J."/>
            <person name="McCowan C."/>
            <person name="Murphy C."/>
            <person name="Pearson M."/>
            <person name="Poon T.W."/>
            <person name="Priest M."/>
            <person name="Roberts A."/>
            <person name="Saif S."/>
            <person name="Shea T."/>
            <person name="Sykes S."/>
            <person name="Wortman J."/>
            <person name="Nusbaum C."/>
            <person name="Birren B."/>
        </authorList>
    </citation>
    <scope>NUCLEOTIDE SEQUENCE [LARGE SCALE GENOMIC DNA]</scope>
    <source>
        <strain evidence="1 2">INRA-310</strain>
    </source>
</reference>
<gene>
    <name evidence="1" type="ORF">PPTG_00347</name>
</gene>
<dbReference type="Proteomes" id="UP000018817">
    <property type="component" value="Unassembled WGS sequence"/>
</dbReference>